<dbReference type="InterPro" id="IPR018076">
    <property type="entry name" value="T2SS_GspF_dom"/>
</dbReference>
<evidence type="ECO:0000256" key="5">
    <source>
        <dbReference type="ARBA" id="ARBA00023136"/>
    </source>
</evidence>
<name>A0A6J6JQQ7_9ZZZZ</name>
<evidence type="ECO:0000259" key="7">
    <source>
        <dbReference type="Pfam" id="PF00482"/>
    </source>
</evidence>
<dbReference type="EMBL" id="CAEZVT010000088">
    <property type="protein sequence ID" value="CAB4638129.1"/>
    <property type="molecule type" value="Genomic_DNA"/>
</dbReference>
<keyword evidence="5 6" id="KW-0472">Membrane</keyword>
<sequence>MNIEFLLAVSFGFGVASFFTLAMQSSNTALAVRVNAAITPLPPRPRKLLEQGKWLITQFRSDKSAKLERALFELPELMDLITVSLRAGDGVYRSFATVIPRCDGEIAREFSKALKAVEYGAAFGTEIRRVAEALPHPQVAEFVAKVSTSLERGTPLAQMLSEQALSVREEIKSRLLRQAGRNETRMLIPLVFLILPVTVLFAIYPSLELLNFGFI</sequence>
<gene>
    <name evidence="8" type="ORF">UFOPK2131_00724</name>
</gene>
<evidence type="ECO:0000256" key="3">
    <source>
        <dbReference type="ARBA" id="ARBA00022692"/>
    </source>
</evidence>
<reference evidence="8" key="1">
    <citation type="submission" date="2020-05" db="EMBL/GenBank/DDBJ databases">
        <authorList>
            <person name="Chiriac C."/>
            <person name="Salcher M."/>
            <person name="Ghai R."/>
            <person name="Kavagutti S V."/>
        </authorList>
    </citation>
    <scope>NUCLEOTIDE SEQUENCE</scope>
</reference>
<dbReference type="GO" id="GO:0005886">
    <property type="term" value="C:plasma membrane"/>
    <property type="evidence" value="ECO:0007669"/>
    <property type="project" value="UniProtKB-SubCell"/>
</dbReference>
<keyword evidence="3 6" id="KW-0812">Transmembrane</keyword>
<evidence type="ECO:0000313" key="8">
    <source>
        <dbReference type="EMBL" id="CAB4638129.1"/>
    </source>
</evidence>
<comment type="subcellular location">
    <subcellularLocation>
        <location evidence="1">Cell membrane</location>
        <topology evidence="1">Multi-pass membrane protein</topology>
    </subcellularLocation>
</comment>
<dbReference type="AlphaFoldDB" id="A0A6J6JQQ7"/>
<keyword evidence="4 6" id="KW-1133">Transmembrane helix</keyword>
<proteinExistence type="predicted"/>
<feature type="transmembrane region" description="Helical" evidence="6">
    <location>
        <begin position="186"/>
        <end position="207"/>
    </location>
</feature>
<accession>A0A6J6JQQ7</accession>
<dbReference type="PANTHER" id="PTHR35007:SF2">
    <property type="entry name" value="PILUS ASSEMBLE PROTEIN"/>
    <property type="match status" value="1"/>
</dbReference>
<evidence type="ECO:0000256" key="2">
    <source>
        <dbReference type="ARBA" id="ARBA00022475"/>
    </source>
</evidence>
<protein>
    <submittedName>
        <fullName evidence="8">Unannotated protein</fullName>
    </submittedName>
</protein>
<dbReference type="Pfam" id="PF00482">
    <property type="entry name" value="T2SSF"/>
    <property type="match status" value="1"/>
</dbReference>
<evidence type="ECO:0000256" key="6">
    <source>
        <dbReference type="SAM" id="Phobius"/>
    </source>
</evidence>
<keyword evidence="2" id="KW-1003">Cell membrane</keyword>
<evidence type="ECO:0000256" key="4">
    <source>
        <dbReference type="ARBA" id="ARBA00022989"/>
    </source>
</evidence>
<organism evidence="8">
    <name type="scientific">freshwater metagenome</name>
    <dbReference type="NCBI Taxonomy" id="449393"/>
    <lineage>
        <taxon>unclassified sequences</taxon>
        <taxon>metagenomes</taxon>
        <taxon>ecological metagenomes</taxon>
    </lineage>
</organism>
<feature type="domain" description="Type II secretion system protein GspF" evidence="7">
    <location>
        <begin position="79"/>
        <end position="201"/>
    </location>
</feature>
<dbReference type="PANTHER" id="PTHR35007">
    <property type="entry name" value="INTEGRAL MEMBRANE PROTEIN-RELATED"/>
    <property type="match status" value="1"/>
</dbReference>
<evidence type="ECO:0000256" key="1">
    <source>
        <dbReference type="ARBA" id="ARBA00004651"/>
    </source>
</evidence>